<evidence type="ECO:0000313" key="1">
    <source>
        <dbReference type="EMBL" id="KKN57198.1"/>
    </source>
</evidence>
<protein>
    <submittedName>
        <fullName evidence="1">Uncharacterized protein</fullName>
    </submittedName>
</protein>
<dbReference type="EMBL" id="LAZR01000815">
    <property type="protein sequence ID" value="KKN57198.1"/>
    <property type="molecule type" value="Genomic_DNA"/>
</dbReference>
<proteinExistence type="predicted"/>
<comment type="caution">
    <text evidence="1">The sequence shown here is derived from an EMBL/GenBank/DDBJ whole genome shotgun (WGS) entry which is preliminary data.</text>
</comment>
<dbReference type="AlphaFoldDB" id="A0A0F9UU85"/>
<gene>
    <name evidence="1" type="ORF">LCGC14_0564770</name>
</gene>
<name>A0A0F9UU85_9ZZZZ</name>
<organism evidence="1">
    <name type="scientific">marine sediment metagenome</name>
    <dbReference type="NCBI Taxonomy" id="412755"/>
    <lineage>
        <taxon>unclassified sequences</taxon>
        <taxon>metagenomes</taxon>
        <taxon>ecological metagenomes</taxon>
    </lineage>
</organism>
<sequence length="103" mass="12103">MKNYNSVFLEEVDYQVLSNIEKIIQKSIPFKNYKSPITYSLEFGFHAENGKIDILIVFNKKFKKFPSSIFSLDNLKVLEFSCENQSFNDLNIELPEEILRLQS</sequence>
<accession>A0A0F9UU85</accession>
<reference evidence="1" key="1">
    <citation type="journal article" date="2015" name="Nature">
        <title>Complex archaea that bridge the gap between prokaryotes and eukaryotes.</title>
        <authorList>
            <person name="Spang A."/>
            <person name="Saw J.H."/>
            <person name="Jorgensen S.L."/>
            <person name="Zaremba-Niedzwiedzka K."/>
            <person name="Martijn J."/>
            <person name="Lind A.E."/>
            <person name="van Eijk R."/>
            <person name="Schleper C."/>
            <person name="Guy L."/>
            <person name="Ettema T.J."/>
        </authorList>
    </citation>
    <scope>NUCLEOTIDE SEQUENCE</scope>
</reference>